<keyword evidence="4 7" id="KW-0720">Serine protease</keyword>
<keyword evidence="3 7" id="KW-0378">Hydrolase</keyword>
<dbReference type="InterPro" id="IPR036852">
    <property type="entry name" value="Peptidase_S8/S53_dom_sf"/>
</dbReference>
<dbReference type="Gene3D" id="3.40.50.200">
    <property type="entry name" value="Peptidase S8/S53 domain"/>
    <property type="match status" value="1"/>
</dbReference>
<feature type="domain" description="Peptidase S8/S53" evidence="9">
    <location>
        <begin position="198"/>
        <end position="445"/>
    </location>
</feature>
<evidence type="ECO:0000259" key="9">
    <source>
        <dbReference type="Pfam" id="PF00082"/>
    </source>
</evidence>
<dbReference type="InterPro" id="IPR000209">
    <property type="entry name" value="Peptidase_S8/S53_dom"/>
</dbReference>
<name>A0AAD5LIT2_PYTIN</name>
<comment type="similarity">
    <text evidence="1 7">Belongs to the peptidase S8 family.</text>
</comment>
<evidence type="ECO:0000256" key="5">
    <source>
        <dbReference type="ARBA" id="ARBA00023529"/>
    </source>
</evidence>
<feature type="active site" description="Charge relay system" evidence="7">
    <location>
        <position position="207"/>
    </location>
</feature>
<feature type="region of interest" description="Disordered" evidence="8">
    <location>
        <begin position="1"/>
        <end position="23"/>
    </location>
</feature>
<evidence type="ECO:0000313" key="13">
    <source>
        <dbReference type="Proteomes" id="UP001209570"/>
    </source>
</evidence>
<dbReference type="InterPro" id="IPR022398">
    <property type="entry name" value="Peptidase_S8_His-AS"/>
</dbReference>
<dbReference type="Pfam" id="PF23094">
    <property type="entry name" value="MBTPS1_3rd"/>
    <property type="match status" value="1"/>
</dbReference>
<dbReference type="Pfam" id="PF00082">
    <property type="entry name" value="Peptidase_S8"/>
    <property type="match status" value="1"/>
</dbReference>
<evidence type="ECO:0000256" key="1">
    <source>
        <dbReference type="ARBA" id="ARBA00011073"/>
    </source>
</evidence>
<comment type="caution">
    <text evidence="12">The sequence shown here is derived from an EMBL/GenBank/DDBJ whole genome shotgun (WGS) entry which is preliminary data.</text>
</comment>
<reference evidence="12" key="1">
    <citation type="submission" date="2021-12" db="EMBL/GenBank/DDBJ databases">
        <title>Prjna785345.</title>
        <authorList>
            <person name="Rujirawat T."/>
            <person name="Krajaejun T."/>
        </authorList>
    </citation>
    <scope>NUCLEOTIDE SEQUENCE</scope>
    <source>
        <strain evidence="12">Pi057C3</strain>
    </source>
</reference>
<evidence type="ECO:0000256" key="7">
    <source>
        <dbReference type="PROSITE-ProRule" id="PRU01240"/>
    </source>
</evidence>
<dbReference type="GO" id="GO:0006508">
    <property type="term" value="P:proteolysis"/>
    <property type="evidence" value="ECO:0007669"/>
    <property type="project" value="UniProtKB-KW"/>
</dbReference>
<dbReference type="InterPro" id="IPR015500">
    <property type="entry name" value="Peptidase_S8_subtilisin-rel"/>
</dbReference>
<keyword evidence="13" id="KW-1185">Reference proteome</keyword>
<dbReference type="PANTHER" id="PTHR43806:SF7">
    <property type="entry name" value="MEMBRANE-BOUND TRANSCRIPTION FACTOR SITE-1 PROTEASE"/>
    <property type="match status" value="1"/>
</dbReference>
<evidence type="ECO:0000256" key="6">
    <source>
        <dbReference type="ARBA" id="ARBA00023619"/>
    </source>
</evidence>
<protein>
    <recommendedName>
        <fullName evidence="6">subtilisin</fullName>
        <ecNumber evidence="6">3.4.21.62</ecNumber>
    </recommendedName>
</protein>
<evidence type="ECO:0000259" key="11">
    <source>
        <dbReference type="Pfam" id="PF23094"/>
    </source>
</evidence>
<dbReference type="GO" id="GO:0005794">
    <property type="term" value="C:Golgi apparatus"/>
    <property type="evidence" value="ECO:0007669"/>
    <property type="project" value="TreeGrafter"/>
</dbReference>
<dbReference type="EC" id="3.4.21.62" evidence="6"/>
<dbReference type="EMBL" id="JAKCXM010000158">
    <property type="protein sequence ID" value="KAJ0400291.1"/>
    <property type="molecule type" value="Genomic_DNA"/>
</dbReference>
<feature type="active site" description="Charge relay system" evidence="7">
    <location>
        <position position="402"/>
    </location>
</feature>
<evidence type="ECO:0000256" key="2">
    <source>
        <dbReference type="ARBA" id="ARBA00022670"/>
    </source>
</evidence>
<dbReference type="Proteomes" id="UP001209570">
    <property type="component" value="Unassembled WGS sequence"/>
</dbReference>
<dbReference type="Pfam" id="PF23090">
    <property type="entry name" value="MBTPS1_4th"/>
    <property type="match status" value="1"/>
</dbReference>
<gene>
    <name evidence="12" type="ORF">P43SY_006131</name>
</gene>
<dbReference type="PRINTS" id="PR00723">
    <property type="entry name" value="SUBTILISIN"/>
</dbReference>
<dbReference type="PROSITE" id="PS00138">
    <property type="entry name" value="SUBTILASE_SER"/>
    <property type="match status" value="1"/>
</dbReference>
<feature type="active site" description="Charge relay system" evidence="7">
    <location>
        <position position="236"/>
    </location>
</feature>
<dbReference type="SUPFAM" id="SSF52743">
    <property type="entry name" value="Subtilisin-like"/>
    <property type="match status" value="1"/>
</dbReference>
<feature type="domain" description="MBTPS1 third" evidence="11">
    <location>
        <begin position="501"/>
        <end position="623"/>
    </location>
</feature>
<evidence type="ECO:0000256" key="8">
    <source>
        <dbReference type="SAM" id="MobiDB-lite"/>
    </source>
</evidence>
<dbReference type="InterPro" id="IPR057060">
    <property type="entry name" value="MBTPS1_3rd"/>
</dbReference>
<dbReference type="PROSITE" id="PS51892">
    <property type="entry name" value="SUBTILASE"/>
    <property type="match status" value="1"/>
</dbReference>
<feature type="region of interest" description="Disordered" evidence="8">
    <location>
        <begin position="915"/>
        <end position="941"/>
    </location>
</feature>
<evidence type="ECO:0000259" key="10">
    <source>
        <dbReference type="Pfam" id="PF23090"/>
    </source>
</evidence>
<feature type="domain" description="MBTPS1 fourth" evidence="10">
    <location>
        <begin position="625"/>
        <end position="906"/>
    </location>
</feature>
<evidence type="ECO:0000256" key="4">
    <source>
        <dbReference type="ARBA" id="ARBA00022825"/>
    </source>
</evidence>
<dbReference type="InterPro" id="IPR050131">
    <property type="entry name" value="Peptidase_S8_subtilisin-like"/>
</dbReference>
<evidence type="ECO:0000313" key="12">
    <source>
        <dbReference type="EMBL" id="KAJ0400291.1"/>
    </source>
</evidence>
<organism evidence="12 13">
    <name type="scientific">Pythium insidiosum</name>
    <name type="common">Pythiosis disease agent</name>
    <dbReference type="NCBI Taxonomy" id="114742"/>
    <lineage>
        <taxon>Eukaryota</taxon>
        <taxon>Sar</taxon>
        <taxon>Stramenopiles</taxon>
        <taxon>Oomycota</taxon>
        <taxon>Peronosporomycetes</taxon>
        <taxon>Pythiales</taxon>
        <taxon>Pythiaceae</taxon>
        <taxon>Pythium</taxon>
    </lineage>
</organism>
<evidence type="ECO:0000256" key="3">
    <source>
        <dbReference type="ARBA" id="ARBA00022801"/>
    </source>
</evidence>
<proteinExistence type="inferred from homology"/>
<sequence>METPAEGAATVRPPQWPTSPRCPTSPLHDRRFGGQQLIAQFTTYAPLAALESHVSSALDLLLASHGGVGVEIVQRPQASAMPALPTDFVVLRLYDCAISLRQLAFTAAGGACHRSENEALGILRRSGHHRIRRVFVDKPYRHTELLSVAGNASGPPPPTSSAIVEFASHLPWRRSRQPPQPLVDELGVRSLWDKGYKGQGVKVGVFDTGLSNSRFKNVKQRINWTNEKKNEDIVGHGTFVSSIVGGNDNTCPGLAPAAELFAFRTFTTDQLSFTSWFLDAFNYALHVGINVLNLSTGGPDFLDLPFVEKIQELVANGVIVVSAVGNSGPQYGTLTNPADQLEVIGVGGLGRDGNVASFSSRGMTMWELPFGSGRVKPDLVALAEDVPGAEVSRGCKLLSGTSVAAPIVSGTIALLASIIPDPNARWVLLNPAAVKQILLETADRLPSRVDSESFIVQNHIFEQGAGKLNITRATERVEELWRAYVATANSSDTTLARATAFPARIDATDCPYMWPLCSHPLFHSSLPLAFNLTILNPTSLSASLVGPPRWVPENLAGRYVNVSVASPDLLWPHVGSIGVFLEVTAAGASANATARGTLSFSIRDDTTGRQDVVVVPVSVPIVPAPPKSRRILWDQFHNIAYPSAFVPRDSLPSPGDDDAAGDPIDSSGDHPHTNFHQLWNFVHQRGFVVEILPFEYSCLDLALYGVVLLVDPEEEFFADEIAALTRAIKFDNVSLLVFAEWFDPRVLDTLAMYDTSTLSEWHPVTGGANLPALNRLLDEFHMQLAYEIRANRTGVSLLGSSSEFPFASGTYITKFPVGGYLGFIEATNQSAELLNRSTSATNDLQRVPVLGLYEVPARNGGRIAVYGDSACLDASAHQDDTGFRHCFEMLDTLLRFTNDGQRPEQVNASLTHLKTEYDTGGSGESRSGEEPNATTTARLGKHSKVLQALQQRPTRQRYCHFHRREQCEDGASIRVTTLRAETAM</sequence>
<dbReference type="AlphaFoldDB" id="A0AAD5LIT2"/>
<dbReference type="InterPro" id="IPR023828">
    <property type="entry name" value="Peptidase_S8_Ser-AS"/>
</dbReference>
<keyword evidence="2 7" id="KW-0645">Protease</keyword>
<dbReference type="PANTHER" id="PTHR43806">
    <property type="entry name" value="PEPTIDASE S8"/>
    <property type="match status" value="1"/>
</dbReference>
<accession>A0AAD5LIT2</accession>
<dbReference type="InterPro" id="IPR057032">
    <property type="entry name" value="MBTPS1_4th"/>
</dbReference>
<dbReference type="PROSITE" id="PS00137">
    <property type="entry name" value="SUBTILASE_HIS"/>
    <property type="match status" value="1"/>
</dbReference>
<dbReference type="GO" id="GO:0004252">
    <property type="term" value="F:serine-type endopeptidase activity"/>
    <property type="evidence" value="ECO:0007669"/>
    <property type="project" value="UniProtKB-UniRule"/>
</dbReference>
<comment type="catalytic activity">
    <reaction evidence="5">
        <text>Hydrolysis of proteins with broad specificity for peptide bonds, and a preference for a large uncharged residue in P1. Hydrolyzes peptide amides.</text>
        <dbReference type="EC" id="3.4.21.62"/>
    </reaction>
</comment>